<gene>
    <name evidence="4" type="ORF">MNBD_NITROSPIRAE01-202</name>
</gene>
<organism evidence="4">
    <name type="scientific">hydrothermal vent metagenome</name>
    <dbReference type="NCBI Taxonomy" id="652676"/>
    <lineage>
        <taxon>unclassified sequences</taxon>
        <taxon>metagenomes</taxon>
        <taxon>ecological metagenomes</taxon>
    </lineage>
</organism>
<evidence type="ECO:0000313" key="4">
    <source>
        <dbReference type="EMBL" id="VAX32302.1"/>
    </source>
</evidence>
<dbReference type="AlphaFoldDB" id="A0A3B1CV93"/>
<dbReference type="SUPFAM" id="SSF110997">
    <property type="entry name" value="Sporulation related repeat"/>
    <property type="match status" value="1"/>
</dbReference>
<evidence type="ECO:0000256" key="2">
    <source>
        <dbReference type="SAM" id="Phobius"/>
    </source>
</evidence>
<feature type="compositionally biased region" description="Basic and acidic residues" evidence="1">
    <location>
        <begin position="21"/>
        <end position="34"/>
    </location>
</feature>
<feature type="domain" description="SPOR" evidence="3">
    <location>
        <begin position="194"/>
        <end position="270"/>
    </location>
</feature>
<dbReference type="InterPro" id="IPR007730">
    <property type="entry name" value="SPOR-like_dom"/>
</dbReference>
<dbReference type="InterPro" id="IPR052521">
    <property type="entry name" value="Cell_div_SPOR-domain"/>
</dbReference>
<keyword evidence="2" id="KW-0812">Transmembrane</keyword>
<dbReference type="PROSITE" id="PS51724">
    <property type="entry name" value="SPOR"/>
    <property type="match status" value="1"/>
</dbReference>
<feature type="compositionally biased region" description="Low complexity" evidence="1">
    <location>
        <begin position="169"/>
        <end position="180"/>
    </location>
</feature>
<protein>
    <recommendedName>
        <fullName evidence="3">SPOR domain-containing protein</fullName>
    </recommendedName>
</protein>
<sequence>MPDNEEMDDKHDGLTEGAEAEAEHEPESLLREIEKDEDDEDEILPPRKSNKMLIAALSLVIFLALFIFFKGEDAPSPDADLDLQPPMTENITPPSEDLFEEVEVAPEPNAGKILIADGEKDAESGQGQEKSIVPIPKEELAFFDPLSDTEEDRAPSQSEEMALVKAETPKPVSVKPAAPKAKPKQKPRVLKTRKMAADVFTIQLGAFKGRSGADKLDDQLRNNGYDSFVLVMPNDVYRVRVGSFKSRKAAKQMAARIKRMENLDSFVTTE</sequence>
<keyword evidence="2" id="KW-1133">Transmembrane helix</keyword>
<dbReference type="GO" id="GO:0042834">
    <property type="term" value="F:peptidoglycan binding"/>
    <property type="evidence" value="ECO:0007669"/>
    <property type="project" value="InterPro"/>
</dbReference>
<dbReference type="Pfam" id="PF05036">
    <property type="entry name" value="SPOR"/>
    <property type="match status" value="1"/>
</dbReference>
<evidence type="ECO:0000259" key="3">
    <source>
        <dbReference type="PROSITE" id="PS51724"/>
    </source>
</evidence>
<name>A0A3B1CV93_9ZZZZ</name>
<feature type="transmembrane region" description="Helical" evidence="2">
    <location>
        <begin position="52"/>
        <end position="69"/>
    </location>
</feature>
<dbReference type="EMBL" id="UOGF01000086">
    <property type="protein sequence ID" value="VAX32302.1"/>
    <property type="molecule type" value="Genomic_DNA"/>
</dbReference>
<proteinExistence type="predicted"/>
<feature type="region of interest" description="Disordered" evidence="1">
    <location>
        <begin position="1"/>
        <end position="47"/>
    </location>
</feature>
<keyword evidence="2" id="KW-0472">Membrane</keyword>
<dbReference type="PANTHER" id="PTHR38687">
    <property type="entry name" value="CELL DIVISION PROTEIN DEDD-RELATED"/>
    <property type="match status" value="1"/>
</dbReference>
<accession>A0A3B1CV93</accession>
<reference evidence="4" key="1">
    <citation type="submission" date="2018-06" db="EMBL/GenBank/DDBJ databases">
        <authorList>
            <person name="Zhirakovskaya E."/>
        </authorList>
    </citation>
    <scope>NUCLEOTIDE SEQUENCE</scope>
</reference>
<evidence type="ECO:0000256" key="1">
    <source>
        <dbReference type="SAM" id="MobiDB-lite"/>
    </source>
</evidence>
<feature type="region of interest" description="Disordered" evidence="1">
    <location>
        <begin position="166"/>
        <end position="189"/>
    </location>
</feature>
<dbReference type="Gene3D" id="3.30.70.1070">
    <property type="entry name" value="Sporulation related repeat"/>
    <property type="match status" value="1"/>
</dbReference>
<dbReference type="InterPro" id="IPR036680">
    <property type="entry name" value="SPOR-like_sf"/>
</dbReference>